<evidence type="ECO:0000313" key="9">
    <source>
        <dbReference type="EMBL" id="AFV95349.1"/>
    </source>
</evidence>
<evidence type="ECO:0000256" key="5">
    <source>
        <dbReference type="ARBA" id="ARBA00022840"/>
    </source>
</evidence>
<evidence type="ECO:0000256" key="8">
    <source>
        <dbReference type="HAMAP-Rule" id="MF_01543"/>
    </source>
</evidence>
<keyword evidence="3 8" id="KW-0436">Ligase</keyword>
<dbReference type="PROSITE" id="PS00721">
    <property type="entry name" value="FTHFS_1"/>
    <property type="match status" value="1"/>
</dbReference>
<keyword evidence="2 8" id="KW-0554">One-carbon metabolism</keyword>
<feature type="binding site" evidence="8">
    <location>
        <begin position="72"/>
        <end position="79"/>
    </location>
    <ligand>
        <name>ATP</name>
        <dbReference type="ChEBI" id="CHEBI:30616"/>
    </ligand>
</feature>
<accession>K7SGZ6</accession>
<dbReference type="InterPro" id="IPR000559">
    <property type="entry name" value="Formate_THF_ligase"/>
</dbReference>
<dbReference type="GO" id="GO:0035999">
    <property type="term" value="P:tetrahydrofolate interconversion"/>
    <property type="evidence" value="ECO:0007669"/>
    <property type="project" value="UniProtKB-UniRule"/>
</dbReference>
<keyword evidence="5 8" id="KW-0067">ATP-binding</keyword>
<dbReference type="FunFam" id="3.30.1510.10:FF:000001">
    <property type="entry name" value="Formate--tetrahydrofolate ligase"/>
    <property type="match status" value="1"/>
</dbReference>
<dbReference type="GO" id="GO:0005524">
    <property type="term" value="F:ATP binding"/>
    <property type="evidence" value="ECO:0007669"/>
    <property type="project" value="UniProtKB-UniRule"/>
</dbReference>
<dbReference type="CDD" id="cd00477">
    <property type="entry name" value="FTHFS"/>
    <property type="match status" value="1"/>
</dbReference>
<dbReference type="Gene3D" id="3.40.50.300">
    <property type="entry name" value="P-loop containing nucleotide triphosphate hydrolases"/>
    <property type="match status" value="1"/>
</dbReference>
<dbReference type="FunFam" id="3.10.410.10:FF:000001">
    <property type="entry name" value="Putative formate--tetrahydrofolate ligase"/>
    <property type="match status" value="1"/>
</dbReference>
<comment type="catalytic activity">
    <reaction evidence="6 8">
        <text>(6S)-5,6,7,8-tetrahydrofolate + formate + ATP = (6R)-10-formyltetrahydrofolate + ADP + phosphate</text>
        <dbReference type="Rhea" id="RHEA:20221"/>
        <dbReference type="ChEBI" id="CHEBI:15740"/>
        <dbReference type="ChEBI" id="CHEBI:30616"/>
        <dbReference type="ChEBI" id="CHEBI:43474"/>
        <dbReference type="ChEBI" id="CHEBI:57453"/>
        <dbReference type="ChEBI" id="CHEBI:195366"/>
        <dbReference type="ChEBI" id="CHEBI:456216"/>
        <dbReference type="EC" id="6.3.4.3"/>
    </reaction>
</comment>
<dbReference type="SUPFAM" id="SSF52540">
    <property type="entry name" value="P-loop containing nucleoside triphosphate hydrolases"/>
    <property type="match status" value="1"/>
</dbReference>
<evidence type="ECO:0000256" key="6">
    <source>
        <dbReference type="ARBA" id="ARBA00049033"/>
    </source>
</evidence>
<dbReference type="AlphaFoldDB" id="K7SGZ6"/>
<dbReference type="UniPathway" id="UPA00193"/>
<dbReference type="EMBL" id="JQ979076">
    <property type="protein sequence ID" value="AFV95349.1"/>
    <property type="molecule type" value="Genomic_DNA"/>
</dbReference>
<name>K7SGZ6_9FIRM</name>
<dbReference type="Pfam" id="PF01268">
    <property type="entry name" value="FTHFS"/>
    <property type="match status" value="1"/>
</dbReference>
<keyword evidence="4 8" id="KW-0547">Nucleotide-binding</keyword>
<dbReference type="Gene3D" id="3.30.1510.10">
    <property type="entry name" value="Domain 2, N(10)-formyltetrahydrofolate synthetase"/>
    <property type="match status" value="1"/>
</dbReference>
<proteinExistence type="inferred from homology"/>
<dbReference type="EC" id="6.3.4.3" evidence="8"/>
<dbReference type="PROSITE" id="PS00722">
    <property type="entry name" value="FTHFS_2"/>
    <property type="match status" value="1"/>
</dbReference>
<comment type="similarity">
    <text evidence="7 8">Belongs to the formate--tetrahydrofolate ligase family.</text>
</comment>
<gene>
    <name evidence="9" type="primary">fhs2</name>
    <name evidence="8" type="synonym">fhs</name>
</gene>
<dbReference type="HAMAP" id="MF_01543">
    <property type="entry name" value="FTHFS"/>
    <property type="match status" value="1"/>
</dbReference>
<reference evidence="9" key="1">
    <citation type="journal article" date="2013" name="MicrobiologyOpen">
        <title>First insights into the syntrophic acetate-oxidizing bacteria--a genetic study.</title>
        <authorList>
            <person name="Muller B."/>
            <person name="Sun L."/>
            <person name="Schnurer A."/>
        </authorList>
    </citation>
    <scope>NUCLEOTIDE SEQUENCE</scope>
    <source>
        <strain evidence="9">Esp</strain>
    </source>
</reference>
<dbReference type="NCBIfam" id="NF010030">
    <property type="entry name" value="PRK13505.1"/>
    <property type="match status" value="1"/>
</dbReference>
<dbReference type="InterPro" id="IPR020628">
    <property type="entry name" value="Formate_THF_ligase_CS"/>
</dbReference>
<evidence type="ECO:0000256" key="7">
    <source>
        <dbReference type="ARBA" id="ARBA00061363"/>
    </source>
</evidence>
<evidence type="ECO:0000256" key="2">
    <source>
        <dbReference type="ARBA" id="ARBA00022563"/>
    </source>
</evidence>
<dbReference type="Gene3D" id="3.10.410.10">
    <property type="entry name" value="Formyltetrahydrofolate synthetase, domain 3"/>
    <property type="match status" value="1"/>
</dbReference>
<evidence type="ECO:0000256" key="3">
    <source>
        <dbReference type="ARBA" id="ARBA00022598"/>
    </source>
</evidence>
<comment type="pathway">
    <text evidence="1 8">One-carbon metabolism; tetrahydrofolate interconversion.</text>
</comment>
<organism evidence="9">
    <name type="scientific">[Clostridium] ultunense Esp</name>
    <dbReference type="NCBI Taxonomy" id="1288971"/>
    <lineage>
        <taxon>Bacteria</taxon>
        <taxon>Bacillati</taxon>
        <taxon>Bacillota</taxon>
        <taxon>Tissierellia</taxon>
        <taxon>Tissierellales</taxon>
        <taxon>Tepidimicrobiaceae</taxon>
        <taxon>Schnuerera</taxon>
    </lineage>
</organism>
<protein>
    <recommendedName>
        <fullName evidence="8">Formate--tetrahydrofolate ligase</fullName>
        <ecNumber evidence="8">6.3.4.3</ecNumber>
    </recommendedName>
    <alternativeName>
        <fullName evidence="8">Formyltetrahydrofolate synthetase</fullName>
        <shortName evidence="8">FHS</shortName>
        <shortName evidence="8">FTHFS</shortName>
    </alternativeName>
</protein>
<dbReference type="InterPro" id="IPR027417">
    <property type="entry name" value="P-loop_NTPase"/>
</dbReference>
<evidence type="ECO:0000256" key="1">
    <source>
        <dbReference type="ARBA" id="ARBA00004777"/>
    </source>
</evidence>
<dbReference type="GO" id="GO:0004329">
    <property type="term" value="F:formate-tetrahydrofolate ligase activity"/>
    <property type="evidence" value="ECO:0007669"/>
    <property type="project" value="UniProtKB-UniRule"/>
</dbReference>
<sequence>MSAITEKIPTDIEIARSAKMKPITEIASGWGINEDEIELYGKYKAKIHLSLLKRLQDRPDGHLVLVTSINPTPAGEGKTTVTVGLGQAMNRIGKKAVIALREPSLGPVFGLKGGAAGGGYSQVVPMEEINLHFTGDFHAVTTAHNLLAALMDNHLHQGNELHLDPRRILWRRVMDMNDRSLREIVIGLGGKKNGVPREDGFDISVASEVMAILTLSENIEDLKESLGKMLIGYTYENQPVFPRDLKAEGAMALLLKDALMPNLVQTMENTPAFIHGGPFANIAHGTNSILATKMALKLGEYAVTEAGFGADLGAEKFFHITSRKGNFTPAAVVVVATLRALKMHGGVPKERLGEENRLAVKIGFENLKKHVGTIRRVGLPPVVAINRFIHDHEGEIEELFDLCRREHLPVALTEVWEKGGEGGVELARLVVETVEKGKHSFRPLYSVDQGIEEKIGSIAREAYGADGVEFTDEAKKQIRFFKEQGWDKLPICMAKTQYSLSDRPKLLGRPKGFTITVRELKASLGAGFLVAFTGDILTMPGLPKEPAAIHMNVDGDGNVYGLF</sequence>
<evidence type="ECO:0000256" key="4">
    <source>
        <dbReference type="ARBA" id="ARBA00022741"/>
    </source>
</evidence>